<dbReference type="Pfam" id="PF08266">
    <property type="entry name" value="Cadherin_2"/>
    <property type="match status" value="1"/>
</dbReference>
<feature type="domain" description="Cadherin" evidence="14">
    <location>
        <begin position="242"/>
        <end position="349"/>
    </location>
</feature>
<keyword evidence="4 13" id="KW-0812">Transmembrane</keyword>
<dbReference type="FunFam" id="2.60.40.60:FF:000006">
    <property type="entry name" value="Protocadherin alpha 2"/>
    <property type="match status" value="1"/>
</dbReference>
<evidence type="ECO:0000256" key="11">
    <source>
        <dbReference type="ARBA" id="ARBA00023180"/>
    </source>
</evidence>
<dbReference type="CDD" id="cd11304">
    <property type="entry name" value="Cadherin_repeat"/>
    <property type="match status" value="6"/>
</dbReference>
<evidence type="ECO:0000256" key="12">
    <source>
        <dbReference type="PROSITE-ProRule" id="PRU00043"/>
    </source>
</evidence>
<dbReference type="AlphaFoldDB" id="A0A8T2J5K1"/>
<protein>
    <recommendedName>
        <fullName evidence="14">Cadherin domain-containing protein</fullName>
    </recommendedName>
</protein>
<feature type="domain" description="Cadherin" evidence="14">
    <location>
        <begin position="33"/>
        <end position="132"/>
    </location>
</feature>
<keyword evidence="6" id="KW-0677">Repeat</keyword>
<accession>A0A8T2J5K1</accession>
<evidence type="ECO:0000256" key="3">
    <source>
        <dbReference type="ARBA" id="ARBA00022475"/>
    </source>
</evidence>
<feature type="domain" description="Cadherin" evidence="14">
    <location>
        <begin position="133"/>
        <end position="241"/>
    </location>
</feature>
<evidence type="ECO:0000256" key="13">
    <source>
        <dbReference type="SAM" id="Phobius"/>
    </source>
</evidence>
<reference evidence="15" key="1">
    <citation type="thesis" date="2020" institute="ProQuest LLC" country="789 East Eisenhower Parkway, Ann Arbor, MI, USA">
        <title>Comparative Genomics and Chromosome Evolution.</title>
        <authorList>
            <person name="Mudd A.B."/>
        </authorList>
    </citation>
    <scope>NUCLEOTIDE SEQUENCE</scope>
    <source>
        <strain evidence="15">Female2</strain>
        <tissue evidence="15">Blood</tissue>
    </source>
</reference>
<gene>
    <name evidence="15" type="ORF">GDO86_005306</name>
</gene>
<dbReference type="FunFam" id="2.60.40.60:FF:000004">
    <property type="entry name" value="Protocadherin 1 gamma 2"/>
    <property type="match status" value="1"/>
</dbReference>
<evidence type="ECO:0000256" key="7">
    <source>
        <dbReference type="ARBA" id="ARBA00022837"/>
    </source>
</evidence>
<dbReference type="SUPFAM" id="SSF49313">
    <property type="entry name" value="Cadherin-like"/>
    <property type="match status" value="6"/>
</dbReference>
<dbReference type="FunFam" id="2.60.40.60:FF:000001">
    <property type="entry name" value="Protocadherin alpha 2"/>
    <property type="match status" value="1"/>
</dbReference>
<dbReference type="InterPro" id="IPR013164">
    <property type="entry name" value="Cadherin_N"/>
</dbReference>
<proteinExistence type="predicted"/>
<evidence type="ECO:0000256" key="1">
    <source>
        <dbReference type="ARBA" id="ARBA00003436"/>
    </source>
</evidence>
<keyword evidence="9 13" id="KW-1133">Transmembrane helix</keyword>
<dbReference type="InterPro" id="IPR050174">
    <property type="entry name" value="Protocadherin/Cadherin-CA"/>
</dbReference>
<evidence type="ECO:0000256" key="2">
    <source>
        <dbReference type="ARBA" id="ARBA00004251"/>
    </source>
</evidence>
<feature type="domain" description="Cadherin" evidence="14">
    <location>
        <begin position="580"/>
        <end position="682"/>
    </location>
</feature>
<keyword evidence="16" id="KW-1185">Reference proteome</keyword>
<dbReference type="GO" id="GO:0007156">
    <property type="term" value="P:homophilic cell adhesion via plasma membrane adhesion molecules"/>
    <property type="evidence" value="ECO:0007669"/>
    <property type="project" value="InterPro"/>
</dbReference>
<evidence type="ECO:0000256" key="5">
    <source>
        <dbReference type="ARBA" id="ARBA00022729"/>
    </source>
</evidence>
<dbReference type="Gene3D" id="2.60.40.60">
    <property type="entry name" value="Cadherins"/>
    <property type="match status" value="6"/>
</dbReference>
<evidence type="ECO:0000313" key="16">
    <source>
        <dbReference type="Proteomes" id="UP000812440"/>
    </source>
</evidence>
<dbReference type="InterPro" id="IPR015919">
    <property type="entry name" value="Cadherin-like_sf"/>
</dbReference>
<dbReference type="PROSITE" id="PS50268">
    <property type="entry name" value="CADHERIN_2"/>
    <property type="match status" value="6"/>
</dbReference>
<comment type="subcellular location">
    <subcellularLocation>
        <location evidence="2">Cell membrane</location>
        <topology evidence="2">Single-pass type I membrane protein</topology>
    </subcellularLocation>
</comment>
<evidence type="ECO:0000256" key="10">
    <source>
        <dbReference type="ARBA" id="ARBA00023136"/>
    </source>
</evidence>
<dbReference type="PROSITE" id="PS00232">
    <property type="entry name" value="CADHERIN_1"/>
    <property type="match status" value="3"/>
</dbReference>
<organism evidence="15 16">
    <name type="scientific">Hymenochirus boettgeri</name>
    <name type="common">Congo dwarf clawed frog</name>
    <dbReference type="NCBI Taxonomy" id="247094"/>
    <lineage>
        <taxon>Eukaryota</taxon>
        <taxon>Metazoa</taxon>
        <taxon>Chordata</taxon>
        <taxon>Craniata</taxon>
        <taxon>Vertebrata</taxon>
        <taxon>Euteleostomi</taxon>
        <taxon>Amphibia</taxon>
        <taxon>Batrachia</taxon>
        <taxon>Anura</taxon>
        <taxon>Pipoidea</taxon>
        <taxon>Pipidae</taxon>
        <taxon>Pipinae</taxon>
        <taxon>Hymenochirus</taxon>
    </lineage>
</organism>
<keyword evidence="5" id="KW-0732">Signal</keyword>
<sequence length="734" mass="81975">MIVAWKCWISWWSTSFFAMLGLKSTVIGQIGYSVIEEIEIGTAVGNLVHDLQIDYGMLLNRKFQINFDTKTQYFDINRRNGILYIINRIDREELCGGRVICEIKLAIVMDMPLEVFQIQIQVLDMNDNSPSFPEDKSIFKIAESVLPGASFPLEAAYDPDVGSNALCSYDLSPNDFFTIETPSKDFRSRSLVLVLAQTLDREEQAAHLLTLTATDCGTPKRSGTTQIEIIVQDANDNPPMFTQSIYRVTIPENYVVGGLIVVVSATDMDEGENGAVRYLFSSITPLSIKQLFQIKEKSGEISLKGQLDYEERTSYEIQVKAKDNGQLVMTGHCKVVINITDVNDNAPEIRVTTLPGSVKEDSMPGFVIALFTVTDKDSGSNGQVVCQIPVNLPFYLDSMFTNYYSLVLKHALDRELVKEYNVPVTAVDGGFPKLFTVAYISFQVGDVNDNPPIFAESSYSFAIEENIHRGTVIFQVSALDPDQGKNAQITFSLLDSFVDGISVSHFISIHPDSGQIVSLNCFDYEKTQIVHFFIEVKDCGSPSLSNTVNITVFVQDQNDNSPEVLSPLPNSEMSLRSVKPGQIVSKVRAVDADSGYNALLSYQLHPLTNTTLFNIDFNTGDIRIARNIQTTEENTHKLVILVKDHGHPPKSTVAALLVSIMEASEETDEDHIVLVKHEHPTTGSNEYLIIAIAFIFSTLVFIVLFYSAFKFYLDFKNTDPLHRVEDFEYMISHN</sequence>
<name>A0A8T2J5K1_9PIPI</name>
<dbReference type="OrthoDB" id="6252479at2759"/>
<keyword evidence="7 12" id="KW-0106">Calcium</keyword>
<keyword evidence="8" id="KW-0130">Cell adhesion</keyword>
<dbReference type="EMBL" id="JAACNH010000006">
    <property type="protein sequence ID" value="KAG8439053.1"/>
    <property type="molecule type" value="Genomic_DNA"/>
</dbReference>
<dbReference type="InterPro" id="IPR020894">
    <property type="entry name" value="Cadherin_CS"/>
</dbReference>
<dbReference type="InterPro" id="IPR002126">
    <property type="entry name" value="Cadherin-like_dom"/>
</dbReference>
<evidence type="ECO:0000256" key="9">
    <source>
        <dbReference type="ARBA" id="ARBA00022989"/>
    </source>
</evidence>
<dbReference type="PANTHER" id="PTHR24028">
    <property type="entry name" value="CADHERIN-87A"/>
    <property type="match status" value="1"/>
</dbReference>
<evidence type="ECO:0000256" key="4">
    <source>
        <dbReference type="ARBA" id="ARBA00022692"/>
    </source>
</evidence>
<dbReference type="Pfam" id="PF00028">
    <property type="entry name" value="Cadherin"/>
    <property type="match status" value="5"/>
</dbReference>
<dbReference type="GO" id="GO:0005886">
    <property type="term" value="C:plasma membrane"/>
    <property type="evidence" value="ECO:0007669"/>
    <property type="project" value="UniProtKB-SubCell"/>
</dbReference>
<feature type="domain" description="Cadherin" evidence="14">
    <location>
        <begin position="455"/>
        <end position="564"/>
    </location>
</feature>
<dbReference type="SMART" id="SM00112">
    <property type="entry name" value="CA"/>
    <property type="match status" value="6"/>
</dbReference>
<keyword evidence="11" id="KW-0325">Glycoprotein</keyword>
<feature type="transmembrane region" description="Helical" evidence="13">
    <location>
        <begin position="687"/>
        <end position="709"/>
    </location>
</feature>
<comment type="function">
    <text evidence="1">Potential calcium-dependent cell-adhesion protein. May be involved in the establishment and maintenance of specific neuronal connections in the brain.</text>
</comment>
<dbReference type="PANTHER" id="PTHR24028:SF133">
    <property type="entry name" value="PROTOCADHERIN ALPHA-4"/>
    <property type="match status" value="1"/>
</dbReference>
<keyword evidence="10 13" id="KW-0472">Membrane</keyword>
<comment type="caution">
    <text evidence="15">The sequence shown here is derived from an EMBL/GenBank/DDBJ whole genome shotgun (WGS) entry which is preliminary data.</text>
</comment>
<dbReference type="Proteomes" id="UP000812440">
    <property type="component" value="Chromosome 3"/>
</dbReference>
<keyword evidence="3" id="KW-1003">Cell membrane</keyword>
<dbReference type="FunFam" id="2.60.40.60:FF:000007">
    <property type="entry name" value="Protocadherin alpha 2"/>
    <property type="match status" value="1"/>
</dbReference>
<dbReference type="GO" id="GO:0005509">
    <property type="term" value="F:calcium ion binding"/>
    <property type="evidence" value="ECO:0007669"/>
    <property type="project" value="UniProtKB-UniRule"/>
</dbReference>
<evidence type="ECO:0000259" key="14">
    <source>
        <dbReference type="PROSITE" id="PS50268"/>
    </source>
</evidence>
<dbReference type="FunFam" id="2.60.40.60:FF:000002">
    <property type="entry name" value="Protocadherin alpha 2"/>
    <property type="match status" value="1"/>
</dbReference>
<feature type="domain" description="Cadherin" evidence="14">
    <location>
        <begin position="350"/>
        <end position="454"/>
    </location>
</feature>
<evidence type="ECO:0000313" key="15">
    <source>
        <dbReference type="EMBL" id="KAG8439053.1"/>
    </source>
</evidence>
<dbReference type="PRINTS" id="PR00205">
    <property type="entry name" value="CADHERIN"/>
</dbReference>
<evidence type="ECO:0000256" key="8">
    <source>
        <dbReference type="ARBA" id="ARBA00022889"/>
    </source>
</evidence>
<dbReference type="FunFam" id="2.60.40.60:FF:000129">
    <property type="entry name" value="protocadherin alpha-C2 isoform X1"/>
    <property type="match status" value="1"/>
</dbReference>
<evidence type="ECO:0000256" key="6">
    <source>
        <dbReference type="ARBA" id="ARBA00022737"/>
    </source>
</evidence>